<keyword evidence="1" id="KW-1185">Reference proteome</keyword>
<dbReference type="RefSeq" id="XP_022109770.1">
    <property type="nucleotide sequence ID" value="XM_022254078.1"/>
</dbReference>
<dbReference type="AlphaFoldDB" id="A0A8B7ZYE4"/>
<reference evidence="2" key="1">
    <citation type="submission" date="2025-08" db="UniProtKB">
        <authorList>
            <consortium name="RefSeq"/>
        </authorList>
    </citation>
    <scope>IDENTIFICATION</scope>
</reference>
<dbReference type="PANTHER" id="PTHR21301:SF11">
    <property type="entry name" value="GIY-YIG DOMAIN-CONTAINING PROTEIN"/>
    <property type="match status" value="1"/>
</dbReference>
<proteinExistence type="predicted"/>
<name>A0A8B7ZYE4_ACAPL</name>
<dbReference type="GeneID" id="110989580"/>
<evidence type="ECO:0000313" key="1">
    <source>
        <dbReference type="Proteomes" id="UP000694845"/>
    </source>
</evidence>
<protein>
    <submittedName>
        <fullName evidence="2">Uncharacterized protein LOC110989580</fullName>
    </submittedName>
</protein>
<dbReference type="KEGG" id="aplc:110989580"/>
<accession>A0A8B7ZYE4</accession>
<dbReference type="OrthoDB" id="10018421at2759"/>
<dbReference type="PANTHER" id="PTHR21301">
    <property type="entry name" value="REVERSE TRANSCRIPTASE"/>
    <property type="match status" value="1"/>
</dbReference>
<dbReference type="OMA" id="ITEIFMT"/>
<organism evidence="1 2">
    <name type="scientific">Acanthaster planci</name>
    <name type="common">Crown-of-thorns starfish</name>
    <dbReference type="NCBI Taxonomy" id="133434"/>
    <lineage>
        <taxon>Eukaryota</taxon>
        <taxon>Metazoa</taxon>
        <taxon>Echinodermata</taxon>
        <taxon>Eleutherozoa</taxon>
        <taxon>Asterozoa</taxon>
        <taxon>Asteroidea</taxon>
        <taxon>Valvatacea</taxon>
        <taxon>Valvatida</taxon>
        <taxon>Acanthasteridae</taxon>
        <taxon>Acanthaster</taxon>
    </lineage>
</organism>
<dbReference type="Proteomes" id="UP000694845">
    <property type="component" value="Unplaced"/>
</dbReference>
<gene>
    <name evidence="2" type="primary">LOC110989580</name>
</gene>
<sequence length="131" mass="15377">MGSPRSAVLADIFVEEFETSPLLTAYPKPTIWLRYVEDTFVTWPNSQDHLQEFLEYLNKQHPTIKFTMEQEQDGQLSFPDVHLSRNPDGTLNHRVHRKPTHTNRYLHQISFHHPAIKTSINRTLVRRASET</sequence>
<evidence type="ECO:0000313" key="2">
    <source>
        <dbReference type="RefSeq" id="XP_022109770.1"/>
    </source>
</evidence>